<accession>A0ABW6CNE4</accession>
<gene>
    <name evidence="3" type="ORF">OCL97_11485</name>
</gene>
<dbReference type="RefSeq" id="WP_377370186.1">
    <property type="nucleotide sequence ID" value="NZ_JAOTJD010000019.1"/>
</dbReference>
<dbReference type="Proteomes" id="UP001598130">
    <property type="component" value="Unassembled WGS sequence"/>
</dbReference>
<protein>
    <submittedName>
        <fullName evidence="3">PepSY domain-containing protein</fullName>
    </submittedName>
</protein>
<feature type="signal peptide" evidence="1">
    <location>
        <begin position="1"/>
        <end position="22"/>
    </location>
</feature>
<name>A0ABW6CNE4_9CAUL</name>
<dbReference type="InterPro" id="IPR025711">
    <property type="entry name" value="PepSY"/>
</dbReference>
<keyword evidence="4" id="KW-1185">Reference proteome</keyword>
<evidence type="ECO:0000256" key="1">
    <source>
        <dbReference type="SAM" id="SignalP"/>
    </source>
</evidence>
<reference evidence="3 4" key="1">
    <citation type="submission" date="2022-09" db="EMBL/GenBank/DDBJ databases">
        <title>New species of Phenylobacterium.</title>
        <authorList>
            <person name="Mieszkin S."/>
        </authorList>
    </citation>
    <scope>NUCLEOTIDE SEQUENCE [LARGE SCALE GENOMIC DNA]</scope>
    <source>
        <strain evidence="3 4">HK31-G</strain>
    </source>
</reference>
<evidence type="ECO:0000313" key="3">
    <source>
        <dbReference type="EMBL" id="MFD3264579.1"/>
    </source>
</evidence>
<comment type="caution">
    <text evidence="3">The sequence shown here is derived from an EMBL/GenBank/DDBJ whole genome shotgun (WGS) entry which is preliminary data.</text>
</comment>
<sequence length="91" mass="9910">MNKILCLAVAALSLAAADVALADGNVSCPAATRAERKPTAELVQILKNQGWKIRKLQMFNGCYEVYGFDEKGRPVEAFFDPKTLARVAVQP</sequence>
<evidence type="ECO:0000313" key="4">
    <source>
        <dbReference type="Proteomes" id="UP001598130"/>
    </source>
</evidence>
<proteinExistence type="predicted"/>
<feature type="chain" id="PRO_5045773271" evidence="1">
    <location>
        <begin position="23"/>
        <end position="91"/>
    </location>
</feature>
<keyword evidence="1" id="KW-0732">Signal</keyword>
<organism evidence="3 4">
    <name type="scientific">Phenylobacterium ferrooxidans</name>
    <dbReference type="NCBI Taxonomy" id="2982689"/>
    <lineage>
        <taxon>Bacteria</taxon>
        <taxon>Pseudomonadati</taxon>
        <taxon>Pseudomonadota</taxon>
        <taxon>Alphaproteobacteria</taxon>
        <taxon>Caulobacterales</taxon>
        <taxon>Caulobacteraceae</taxon>
        <taxon>Phenylobacterium</taxon>
    </lineage>
</organism>
<dbReference type="EMBL" id="JAOTJD010000019">
    <property type="protein sequence ID" value="MFD3264579.1"/>
    <property type="molecule type" value="Genomic_DNA"/>
</dbReference>
<dbReference type="Pfam" id="PF13670">
    <property type="entry name" value="PepSY_2"/>
    <property type="match status" value="1"/>
</dbReference>
<feature type="domain" description="PepSY" evidence="2">
    <location>
        <begin position="7"/>
        <end position="88"/>
    </location>
</feature>
<evidence type="ECO:0000259" key="2">
    <source>
        <dbReference type="Pfam" id="PF13670"/>
    </source>
</evidence>